<accession>A0A438DH21</accession>
<feature type="compositionally biased region" description="Polar residues" evidence="1">
    <location>
        <begin position="10"/>
        <end position="25"/>
    </location>
</feature>
<evidence type="ECO:0000313" key="3">
    <source>
        <dbReference type="Proteomes" id="UP000288805"/>
    </source>
</evidence>
<dbReference type="AlphaFoldDB" id="A0A438DH21"/>
<dbReference type="EMBL" id="QGNW01001624">
    <property type="protein sequence ID" value="RVW34775.1"/>
    <property type="molecule type" value="Genomic_DNA"/>
</dbReference>
<name>A0A438DH21_VITVI</name>
<evidence type="ECO:0000256" key="1">
    <source>
        <dbReference type="SAM" id="MobiDB-lite"/>
    </source>
</evidence>
<proteinExistence type="predicted"/>
<feature type="region of interest" description="Disordered" evidence="1">
    <location>
        <begin position="1"/>
        <end position="28"/>
    </location>
</feature>
<protein>
    <submittedName>
        <fullName evidence="2">Uncharacterized protein</fullName>
    </submittedName>
</protein>
<comment type="caution">
    <text evidence="2">The sequence shown here is derived from an EMBL/GenBank/DDBJ whole genome shotgun (WGS) entry which is preliminary data.</text>
</comment>
<evidence type="ECO:0000313" key="2">
    <source>
        <dbReference type="EMBL" id="RVW34775.1"/>
    </source>
</evidence>
<gene>
    <name evidence="2" type="ORF">CK203_104434</name>
</gene>
<reference evidence="2 3" key="1">
    <citation type="journal article" date="2018" name="PLoS Genet.">
        <title>Population sequencing reveals clonal diversity and ancestral inbreeding in the grapevine cultivar Chardonnay.</title>
        <authorList>
            <person name="Roach M.J."/>
            <person name="Johnson D.L."/>
            <person name="Bohlmann J."/>
            <person name="van Vuuren H.J."/>
            <person name="Jones S.J."/>
            <person name="Pretorius I.S."/>
            <person name="Schmidt S.A."/>
            <person name="Borneman A.R."/>
        </authorList>
    </citation>
    <scope>NUCLEOTIDE SEQUENCE [LARGE SCALE GENOMIC DNA]</scope>
    <source>
        <strain evidence="3">cv. Chardonnay</strain>
        <tissue evidence="2">Leaf</tissue>
    </source>
</reference>
<feature type="region of interest" description="Disordered" evidence="1">
    <location>
        <begin position="41"/>
        <end position="81"/>
    </location>
</feature>
<organism evidence="2 3">
    <name type="scientific">Vitis vinifera</name>
    <name type="common">Grape</name>
    <dbReference type="NCBI Taxonomy" id="29760"/>
    <lineage>
        <taxon>Eukaryota</taxon>
        <taxon>Viridiplantae</taxon>
        <taxon>Streptophyta</taxon>
        <taxon>Embryophyta</taxon>
        <taxon>Tracheophyta</taxon>
        <taxon>Spermatophyta</taxon>
        <taxon>Magnoliopsida</taxon>
        <taxon>eudicotyledons</taxon>
        <taxon>Gunneridae</taxon>
        <taxon>Pentapetalae</taxon>
        <taxon>rosids</taxon>
        <taxon>Vitales</taxon>
        <taxon>Vitaceae</taxon>
        <taxon>Viteae</taxon>
        <taxon>Vitis</taxon>
    </lineage>
</organism>
<dbReference type="Proteomes" id="UP000288805">
    <property type="component" value="Unassembled WGS sequence"/>
</dbReference>
<sequence length="227" mass="26307">MKDPRRKVTIGTTPPQQVQGESSQDLPKEWKFVINHPQDQIIGSTWRKPNNEDSNDSSIKLDKDEKDESPQLPRHKTSTQLSRLSQRHAEVRVLTPPCSIPWKTINGWLLVVMISELIFSTLETDPFRISDDDAHDCMLREHHLSTPLWSLPFLSIQDVEIDLSRETKFEVPGTYDTYDDQSMGQMKFEKAPNGSWIRKAERAQPRGQGYSHPKIEDKAEIRRCRME</sequence>
<feature type="compositionally biased region" description="Basic and acidic residues" evidence="1">
    <location>
        <begin position="59"/>
        <end position="69"/>
    </location>
</feature>